<gene>
    <name evidence="4" type="ORF">R8Z52_18115</name>
</gene>
<feature type="domain" description="OmpA-like" evidence="3">
    <location>
        <begin position="92"/>
        <end position="206"/>
    </location>
</feature>
<dbReference type="Proteomes" id="UP001304071">
    <property type="component" value="Chromosome 2"/>
</dbReference>
<accession>A0ABZ0QLT0</accession>
<evidence type="ECO:0000256" key="2">
    <source>
        <dbReference type="SAM" id="SignalP"/>
    </source>
</evidence>
<evidence type="ECO:0000313" key="5">
    <source>
        <dbReference type="Proteomes" id="UP001304071"/>
    </source>
</evidence>
<dbReference type="Pfam" id="PF00691">
    <property type="entry name" value="OmpA"/>
    <property type="match status" value="1"/>
</dbReference>
<protein>
    <submittedName>
        <fullName evidence="4">OmpA family protein</fullName>
    </submittedName>
</protein>
<dbReference type="Gene3D" id="3.30.1330.60">
    <property type="entry name" value="OmpA-like domain"/>
    <property type="match status" value="1"/>
</dbReference>
<dbReference type="SUPFAM" id="SSF103088">
    <property type="entry name" value="OmpA-like"/>
    <property type="match status" value="1"/>
</dbReference>
<dbReference type="RefSeq" id="WP_261896856.1">
    <property type="nucleotide sequence ID" value="NZ_AP024896.1"/>
</dbReference>
<dbReference type="InterPro" id="IPR006665">
    <property type="entry name" value="OmpA-like"/>
</dbReference>
<reference evidence="4 5" key="1">
    <citation type="submission" date="2023-11" db="EMBL/GenBank/DDBJ databases">
        <title>Plant-associative lifestyle of Vibrio porteresiae and its evolutionary dynamics.</title>
        <authorList>
            <person name="Rameshkumar N."/>
            <person name="Kirti K."/>
        </authorList>
    </citation>
    <scope>NUCLEOTIDE SEQUENCE [LARGE SCALE GENOMIC DNA]</scope>
    <source>
        <strain evidence="4 5">MSSRF30</strain>
    </source>
</reference>
<dbReference type="PROSITE" id="PS51257">
    <property type="entry name" value="PROKAR_LIPOPROTEIN"/>
    <property type="match status" value="1"/>
</dbReference>
<proteinExistence type="predicted"/>
<evidence type="ECO:0000256" key="1">
    <source>
        <dbReference type="PROSITE-ProRule" id="PRU00473"/>
    </source>
</evidence>
<organism evidence="4 5">
    <name type="scientific">Vibrio porteresiae DSM 19223</name>
    <dbReference type="NCBI Taxonomy" id="1123496"/>
    <lineage>
        <taxon>Bacteria</taxon>
        <taxon>Pseudomonadati</taxon>
        <taxon>Pseudomonadota</taxon>
        <taxon>Gammaproteobacteria</taxon>
        <taxon>Vibrionales</taxon>
        <taxon>Vibrionaceae</taxon>
        <taxon>Vibrio</taxon>
    </lineage>
</organism>
<dbReference type="PANTHER" id="PTHR30329:SF21">
    <property type="entry name" value="LIPOPROTEIN YIAD-RELATED"/>
    <property type="match status" value="1"/>
</dbReference>
<dbReference type="EMBL" id="CP138204">
    <property type="protein sequence ID" value="WPC76445.1"/>
    <property type="molecule type" value="Genomic_DNA"/>
</dbReference>
<evidence type="ECO:0000313" key="4">
    <source>
        <dbReference type="EMBL" id="WPC76445.1"/>
    </source>
</evidence>
<name>A0ABZ0QLT0_9VIBR</name>
<dbReference type="PANTHER" id="PTHR30329">
    <property type="entry name" value="STATOR ELEMENT OF FLAGELLAR MOTOR COMPLEX"/>
    <property type="match status" value="1"/>
</dbReference>
<dbReference type="InterPro" id="IPR036737">
    <property type="entry name" value="OmpA-like_sf"/>
</dbReference>
<feature type="chain" id="PRO_5046566910" evidence="2">
    <location>
        <begin position="21"/>
        <end position="207"/>
    </location>
</feature>
<dbReference type="CDD" id="cd07185">
    <property type="entry name" value="OmpA_C-like"/>
    <property type="match status" value="1"/>
</dbReference>
<sequence length="207" mass="22438">MKKQLIISLVASVISASCLAQESDLYSYLCNKDGNTQGYQMTGGTAKKLVMYPGDSLQTVAITANPDQEWLLGQVKPDQVPTDCLSYFLSQGYWQKGQSIARFHFEFNSKSLSGADKAILARLVTTLAHTPNVSVVGHTDSIGSDAYNQSLGEKRAQSVVKLVSSQSKDVSLTTSSRGESQPIASNSTVQGRALNRRVEIVLEDVMQ</sequence>
<evidence type="ECO:0000259" key="3">
    <source>
        <dbReference type="PROSITE" id="PS51123"/>
    </source>
</evidence>
<keyword evidence="2" id="KW-0732">Signal</keyword>
<dbReference type="PROSITE" id="PS51123">
    <property type="entry name" value="OMPA_2"/>
    <property type="match status" value="1"/>
</dbReference>
<keyword evidence="5" id="KW-1185">Reference proteome</keyword>
<dbReference type="InterPro" id="IPR050330">
    <property type="entry name" value="Bact_OuterMem_StrucFunc"/>
</dbReference>
<feature type="signal peptide" evidence="2">
    <location>
        <begin position="1"/>
        <end position="20"/>
    </location>
</feature>
<keyword evidence="1" id="KW-0472">Membrane</keyword>